<dbReference type="RefSeq" id="WP_221763925.1">
    <property type="nucleotide sequence ID" value="NZ_AP024110.1"/>
</dbReference>
<feature type="signal peptide" evidence="2">
    <location>
        <begin position="1"/>
        <end position="19"/>
    </location>
</feature>
<evidence type="ECO:0000313" key="3">
    <source>
        <dbReference type="EMBL" id="BCM25879.1"/>
    </source>
</evidence>
<sequence>MKRITFLLAGLLLAANANAGVSVSVGQPGFFGQIEIGDSYPAPRVLYPQPVVIQPGPAQYEPLYLHVPPGHAKNWRKYCGRYEACGRPVYFVRDDWYNNTYAPRYREYHEHGDDGRRYDRDDHGDRRGGPDRGHDDGPGRGHGPDHDRH</sequence>
<reference evidence="3" key="1">
    <citation type="journal article" date="2021" name="Arch. Microbiol.">
        <title>Methyloradius palustris gen. nov., sp. nov., a methanol-oxidizing bacterium isolated from snow.</title>
        <authorList>
            <person name="Miyadera T."/>
            <person name="Kojima H."/>
            <person name="Fukui M."/>
        </authorList>
    </citation>
    <scope>NUCLEOTIDE SEQUENCE</scope>
    <source>
        <strain evidence="3">Zm11</strain>
    </source>
</reference>
<protein>
    <submittedName>
        <fullName evidence="3">Uncharacterized protein</fullName>
    </submittedName>
</protein>
<keyword evidence="4" id="KW-1185">Reference proteome</keyword>
<dbReference type="Proteomes" id="UP000826722">
    <property type="component" value="Chromosome"/>
</dbReference>
<dbReference type="KEGG" id="mpau:ZMTM_21380"/>
<dbReference type="EMBL" id="AP024110">
    <property type="protein sequence ID" value="BCM25879.1"/>
    <property type="molecule type" value="Genomic_DNA"/>
</dbReference>
<evidence type="ECO:0000256" key="2">
    <source>
        <dbReference type="SAM" id="SignalP"/>
    </source>
</evidence>
<accession>A0A8D5G0U3</accession>
<proteinExistence type="predicted"/>
<feature type="region of interest" description="Disordered" evidence="1">
    <location>
        <begin position="110"/>
        <end position="149"/>
    </location>
</feature>
<evidence type="ECO:0000256" key="1">
    <source>
        <dbReference type="SAM" id="MobiDB-lite"/>
    </source>
</evidence>
<feature type="chain" id="PRO_5034574151" evidence="2">
    <location>
        <begin position="20"/>
        <end position="149"/>
    </location>
</feature>
<evidence type="ECO:0000313" key="4">
    <source>
        <dbReference type="Proteomes" id="UP000826722"/>
    </source>
</evidence>
<name>A0A8D5G0U3_9PROT</name>
<dbReference type="AlphaFoldDB" id="A0A8D5G0U3"/>
<gene>
    <name evidence="3" type="ORF">ZMTM_21380</name>
</gene>
<organism evidence="3 4">
    <name type="scientific">Methyloradius palustris</name>
    <dbReference type="NCBI Taxonomy" id="2778876"/>
    <lineage>
        <taxon>Bacteria</taxon>
        <taxon>Pseudomonadati</taxon>
        <taxon>Pseudomonadota</taxon>
        <taxon>Betaproteobacteria</taxon>
        <taxon>Nitrosomonadales</taxon>
        <taxon>Methylophilaceae</taxon>
        <taxon>Methyloradius</taxon>
    </lineage>
</organism>
<keyword evidence="2" id="KW-0732">Signal</keyword>